<dbReference type="EMBL" id="LSRX01000237">
    <property type="protein sequence ID" value="OLQ03399.1"/>
    <property type="molecule type" value="Genomic_DNA"/>
</dbReference>
<gene>
    <name evidence="3" type="ORF">AK812_SmicGene13643</name>
</gene>
<feature type="transmembrane region" description="Helical" evidence="1">
    <location>
        <begin position="322"/>
        <end position="341"/>
    </location>
</feature>
<keyword evidence="4" id="KW-1185">Reference proteome</keyword>
<evidence type="ECO:0000313" key="3">
    <source>
        <dbReference type="EMBL" id="OLQ03399.1"/>
    </source>
</evidence>
<protein>
    <recommendedName>
        <fullName evidence="2">Mechanosensitive ion channel MscS domain-containing protein</fullName>
    </recommendedName>
</protein>
<feature type="transmembrane region" description="Helical" evidence="1">
    <location>
        <begin position="242"/>
        <end position="260"/>
    </location>
</feature>
<organism evidence="3 4">
    <name type="scientific">Symbiodinium microadriaticum</name>
    <name type="common">Dinoflagellate</name>
    <name type="synonym">Zooxanthella microadriatica</name>
    <dbReference type="NCBI Taxonomy" id="2951"/>
    <lineage>
        <taxon>Eukaryota</taxon>
        <taxon>Sar</taxon>
        <taxon>Alveolata</taxon>
        <taxon>Dinophyceae</taxon>
        <taxon>Suessiales</taxon>
        <taxon>Symbiodiniaceae</taxon>
        <taxon>Symbiodinium</taxon>
    </lineage>
</organism>
<evidence type="ECO:0000313" key="4">
    <source>
        <dbReference type="Proteomes" id="UP000186817"/>
    </source>
</evidence>
<keyword evidence="1" id="KW-1133">Transmembrane helix</keyword>
<dbReference type="SUPFAM" id="SSF50182">
    <property type="entry name" value="Sm-like ribonucleoproteins"/>
    <property type="match status" value="1"/>
</dbReference>
<evidence type="ECO:0000259" key="2">
    <source>
        <dbReference type="Pfam" id="PF00924"/>
    </source>
</evidence>
<feature type="domain" description="Mechanosensitive ion channel MscS" evidence="2">
    <location>
        <begin position="443"/>
        <end position="507"/>
    </location>
</feature>
<sequence length="647" mass="72668">MAPIIPIMEDSELTNGRRDLQTRSSRCCCCCPFRRPSGSEPLLRFEESQPVSIMSASPSWKLKRLRSSIDNGVHALGVGLGGAMPRVTKFARAHSLHIKDLFASPTNIALVVGFAISVPVSVGLNYTRAYTLNAPCQLRFEESQPVSIMSASPSWKLKRLRSSIDNGVHALGVGLGGAMPRVTKFARAHSLHIKDLFASPTNIALVVGFAISVPVSVGLNYTRAYTLNGTVFKTDINSRTEALSRLAAIPIVCASINWFVQHLRKTVFFWERRTVEDRFHQVQNNLDDWWDWKSVGLMTMASLFLIRNAFCHILEEHVAQQVYFCFTGGMVLLAVYGYFMLLDKIDENVQNMIMDQEIINQSRCVQKMQDIVTKNTRTHKKDRDIVSPGKILGAMIVMAYFAQIDADTINRFVLGSSWIAGVQLCAAYGLELGPSTISLLRMSLYKPFYVGDLVTLNHNGAIGMTNALVGFVENITMMYVVIRNFEMKQVWVSHKAFNELIIQNWTRRPTKTVLLNIGISTRSPLKKVQRLQEFGKNWIKGSPDIQQDNYQKCHITSTSNGYNIEIIFFPMVGVSHRQIRQKFLIAFMEAAQRLNVPFVPLQIMQNFCEDVDPAGVEAMSEATAVAKDVELDDLMPDPKDLLERGKE</sequence>
<comment type="caution">
    <text evidence="3">The sequence shown here is derived from an EMBL/GenBank/DDBJ whole genome shotgun (WGS) entry which is preliminary data.</text>
</comment>
<dbReference type="InterPro" id="IPR010920">
    <property type="entry name" value="LSM_dom_sf"/>
</dbReference>
<keyword evidence="1" id="KW-0472">Membrane</keyword>
<dbReference type="AlphaFoldDB" id="A0A1Q9E7K2"/>
<dbReference type="GO" id="GO:0016020">
    <property type="term" value="C:membrane"/>
    <property type="evidence" value="ECO:0007669"/>
    <property type="project" value="InterPro"/>
</dbReference>
<dbReference type="OrthoDB" id="419695at2759"/>
<reference evidence="3 4" key="1">
    <citation type="submission" date="2016-02" db="EMBL/GenBank/DDBJ databases">
        <title>Genome analysis of coral dinoflagellate symbionts highlights evolutionary adaptations to a symbiotic lifestyle.</title>
        <authorList>
            <person name="Aranda M."/>
            <person name="Li Y."/>
            <person name="Liew Y.J."/>
            <person name="Baumgarten S."/>
            <person name="Simakov O."/>
            <person name="Wilson M."/>
            <person name="Piel J."/>
            <person name="Ashoor H."/>
            <person name="Bougouffa S."/>
            <person name="Bajic V.B."/>
            <person name="Ryu T."/>
            <person name="Ravasi T."/>
            <person name="Bayer T."/>
            <person name="Micklem G."/>
            <person name="Kim H."/>
            <person name="Bhak J."/>
            <person name="Lajeunesse T.C."/>
            <person name="Voolstra C.R."/>
        </authorList>
    </citation>
    <scope>NUCLEOTIDE SEQUENCE [LARGE SCALE GENOMIC DNA]</scope>
    <source>
        <strain evidence="3 4">CCMP2467</strain>
    </source>
</reference>
<accession>A0A1Q9E7K2</accession>
<dbReference type="InterPro" id="IPR006685">
    <property type="entry name" value="MscS_channel_2nd"/>
</dbReference>
<dbReference type="GO" id="GO:0055085">
    <property type="term" value="P:transmembrane transport"/>
    <property type="evidence" value="ECO:0007669"/>
    <property type="project" value="InterPro"/>
</dbReference>
<name>A0A1Q9E7K2_SYMMI</name>
<proteinExistence type="predicted"/>
<feature type="transmembrane region" description="Helical" evidence="1">
    <location>
        <begin position="203"/>
        <end position="221"/>
    </location>
</feature>
<dbReference type="Pfam" id="PF00924">
    <property type="entry name" value="MS_channel_2nd"/>
    <property type="match status" value="1"/>
</dbReference>
<evidence type="ECO:0000256" key="1">
    <source>
        <dbReference type="SAM" id="Phobius"/>
    </source>
</evidence>
<dbReference type="Proteomes" id="UP000186817">
    <property type="component" value="Unassembled WGS sequence"/>
</dbReference>
<keyword evidence="1" id="KW-0812">Transmembrane</keyword>